<reference evidence="8" key="2">
    <citation type="submission" date="2021-04" db="EMBL/GenBank/DDBJ databases">
        <authorList>
            <person name="Gilroy R."/>
        </authorList>
    </citation>
    <scope>NUCLEOTIDE SEQUENCE</scope>
    <source>
        <strain evidence="8">5032</strain>
    </source>
</reference>
<dbReference type="InterPro" id="IPR011010">
    <property type="entry name" value="DNA_brk_join_enz"/>
</dbReference>
<sequence>MAYKVTYLAWRRGKKWRLAWRNGGERIERYFATEEEARAYAEEKSQAVLRERRRVARARKEAKRSVCRALTVDELLDAYLARDGIREITRKADIYHAVHLRRLLGHRRATRLTEADAKAFMVAQRERGLMQTTVNRRVKILRAAYSWAVREGMLRTSPLAGLRLPYARSQRLLPPTPAELRQILEVAPPHIQRLVWLGYCTGARPGPSELFRLTWSDVSESAGAALMPCAAKRPGGADYRKIPLRSDLLDKLRAWRGEDGGCCEWVINYHGKPIRNLGAAWRAALKRAGITRRITVYGLRHAFATETIRNGGDIRSVATIMDHADPSMLLKVYQHILESQMRAAVEAPKGLAA</sequence>
<comment type="caution">
    <text evidence="8">The sequence shown here is derived from an EMBL/GenBank/DDBJ whole genome shotgun (WGS) entry which is preliminary data.</text>
</comment>
<dbReference type="SUPFAM" id="SSF56349">
    <property type="entry name" value="DNA breaking-rejoining enzymes"/>
    <property type="match status" value="1"/>
</dbReference>
<dbReference type="Gene3D" id="1.10.150.130">
    <property type="match status" value="1"/>
</dbReference>
<dbReference type="InterPro" id="IPR010998">
    <property type="entry name" value="Integrase_recombinase_N"/>
</dbReference>
<evidence type="ECO:0000256" key="5">
    <source>
        <dbReference type="PROSITE-ProRule" id="PRU01248"/>
    </source>
</evidence>
<evidence type="ECO:0000256" key="1">
    <source>
        <dbReference type="ARBA" id="ARBA00008857"/>
    </source>
</evidence>
<dbReference type="Proteomes" id="UP000823821">
    <property type="component" value="Unassembled WGS sequence"/>
</dbReference>
<evidence type="ECO:0000256" key="2">
    <source>
        <dbReference type="ARBA" id="ARBA00022908"/>
    </source>
</evidence>
<organism evidence="8 9">
    <name type="scientific">Candidatus Desulfovibrio intestinavium</name>
    <dbReference type="NCBI Taxonomy" id="2838534"/>
    <lineage>
        <taxon>Bacteria</taxon>
        <taxon>Pseudomonadati</taxon>
        <taxon>Thermodesulfobacteriota</taxon>
        <taxon>Desulfovibrionia</taxon>
        <taxon>Desulfovibrionales</taxon>
        <taxon>Desulfovibrionaceae</taxon>
        <taxon>Desulfovibrio</taxon>
    </lineage>
</organism>
<dbReference type="GO" id="GO:0006310">
    <property type="term" value="P:DNA recombination"/>
    <property type="evidence" value="ECO:0007669"/>
    <property type="project" value="UniProtKB-KW"/>
</dbReference>
<keyword evidence="2" id="KW-0229">DNA integration</keyword>
<feature type="domain" description="Tyr recombinase" evidence="6">
    <location>
        <begin position="170"/>
        <end position="346"/>
    </location>
</feature>
<dbReference type="AlphaFoldDB" id="A0A9D2HNF7"/>
<evidence type="ECO:0000256" key="4">
    <source>
        <dbReference type="ARBA" id="ARBA00023172"/>
    </source>
</evidence>
<accession>A0A9D2HNF7</accession>
<keyword evidence="4" id="KW-0233">DNA recombination</keyword>
<dbReference type="GO" id="GO:0015074">
    <property type="term" value="P:DNA integration"/>
    <property type="evidence" value="ECO:0007669"/>
    <property type="project" value="UniProtKB-KW"/>
</dbReference>
<evidence type="ECO:0000259" key="7">
    <source>
        <dbReference type="PROSITE" id="PS51900"/>
    </source>
</evidence>
<evidence type="ECO:0000313" key="9">
    <source>
        <dbReference type="Proteomes" id="UP000823821"/>
    </source>
</evidence>
<dbReference type="Gene3D" id="1.10.443.10">
    <property type="entry name" value="Intergrase catalytic core"/>
    <property type="match status" value="1"/>
</dbReference>
<dbReference type="GO" id="GO:0003677">
    <property type="term" value="F:DNA binding"/>
    <property type="evidence" value="ECO:0007669"/>
    <property type="project" value="UniProtKB-UniRule"/>
</dbReference>
<dbReference type="Pfam" id="PF00589">
    <property type="entry name" value="Phage_integrase"/>
    <property type="match status" value="1"/>
</dbReference>
<evidence type="ECO:0000313" key="8">
    <source>
        <dbReference type="EMBL" id="HJA79931.1"/>
    </source>
</evidence>
<comment type="similarity">
    <text evidence="1">Belongs to the 'phage' integrase family.</text>
</comment>
<reference evidence="8" key="1">
    <citation type="journal article" date="2021" name="PeerJ">
        <title>Extensive microbial diversity within the chicken gut microbiome revealed by metagenomics and culture.</title>
        <authorList>
            <person name="Gilroy R."/>
            <person name="Ravi A."/>
            <person name="Getino M."/>
            <person name="Pursley I."/>
            <person name="Horton D.L."/>
            <person name="Alikhan N.F."/>
            <person name="Baker D."/>
            <person name="Gharbi K."/>
            <person name="Hall N."/>
            <person name="Watson M."/>
            <person name="Adriaenssens E.M."/>
            <person name="Foster-Nyarko E."/>
            <person name="Jarju S."/>
            <person name="Secka A."/>
            <person name="Antonio M."/>
            <person name="Oren A."/>
            <person name="Chaudhuri R.R."/>
            <person name="La Ragione R."/>
            <person name="Hildebrand F."/>
            <person name="Pallen M.J."/>
        </authorList>
    </citation>
    <scope>NUCLEOTIDE SEQUENCE</scope>
    <source>
        <strain evidence="8">5032</strain>
    </source>
</reference>
<name>A0A9D2HNF7_9BACT</name>
<evidence type="ECO:0000259" key="6">
    <source>
        <dbReference type="PROSITE" id="PS51898"/>
    </source>
</evidence>
<dbReference type="PROSITE" id="PS51898">
    <property type="entry name" value="TYR_RECOMBINASE"/>
    <property type="match status" value="1"/>
</dbReference>
<dbReference type="InterPro" id="IPR002104">
    <property type="entry name" value="Integrase_catalytic"/>
</dbReference>
<dbReference type="EMBL" id="DWZD01000053">
    <property type="protein sequence ID" value="HJA79931.1"/>
    <property type="molecule type" value="Genomic_DNA"/>
</dbReference>
<feature type="domain" description="Core-binding (CB)" evidence="7">
    <location>
        <begin position="70"/>
        <end position="149"/>
    </location>
</feature>
<gene>
    <name evidence="8" type="ORF">H9784_10280</name>
</gene>
<dbReference type="InterPro" id="IPR050090">
    <property type="entry name" value="Tyrosine_recombinase_XerCD"/>
</dbReference>
<dbReference type="PROSITE" id="PS51900">
    <property type="entry name" value="CB"/>
    <property type="match status" value="1"/>
</dbReference>
<dbReference type="PANTHER" id="PTHR30349">
    <property type="entry name" value="PHAGE INTEGRASE-RELATED"/>
    <property type="match status" value="1"/>
</dbReference>
<proteinExistence type="inferred from homology"/>
<keyword evidence="3 5" id="KW-0238">DNA-binding</keyword>
<dbReference type="PANTHER" id="PTHR30349:SF64">
    <property type="entry name" value="PROPHAGE INTEGRASE INTD-RELATED"/>
    <property type="match status" value="1"/>
</dbReference>
<protein>
    <submittedName>
        <fullName evidence="8">Tyrosine-type recombinase/integrase</fullName>
    </submittedName>
</protein>
<dbReference type="InterPro" id="IPR044068">
    <property type="entry name" value="CB"/>
</dbReference>
<dbReference type="CDD" id="cd00796">
    <property type="entry name" value="INT_Rci_Hp1_C"/>
    <property type="match status" value="1"/>
</dbReference>
<evidence type="ECO:0000256" key="3">
    <source>
        <dbReference type="ARBA" id="ARBA00023125"/>
    </source>
</evidence>
<dbReference type="InterPro" id="IPR013762">
    <property type="entry name" value="Integrase-like_cat_sf"/>
</dbReference>